<dbReference type="InterPro" id="IPR037053">
    <property type="entry name" value="Phage_tail_collar_dom_sf"/>
</dbReference>
<dbReference type="GeneID" id="77945694"/>
<dbReference type="KEGG" id="vg:77945694"/>
<name>A0A873WJ95_9CAUD</name>
<keyword evidence="2" id="KW-1185">Reference proteome</keyword>
<organism evidence="1 2">
    <name type="scientific">Synechococcus phage S-H9-1</name>
    <dbReference type="NCBI Taxonomy" id="2783674"/>
    <lineage>
        <taxon>Viruses</taxon>
        <taxon>Duplodnaviria</taxon>
        <taxon>Heunggongvirae</taxon>
        <taxon>Uroviricota</taxon>
        <taxon>Caudoviricetes</taxon>
        <taxon>Pantevenvirales</taxon>
        <taxon>Kyanoviridae</taxon>
        <taxon>Scyllavirus</taxon>
        <taxon>Scyllavirus aitchnine</taxon>
    </lineage>
</organism>
<protein>
    <submittedName>
        <fullName evidence="1">Virion structural protein</fullName>
    </submittedName>
</protein>
<accession>A0A873WJ95</accession>
<dbReference type="RefSeq" id="YP_010669511.1">
    <property type="nucleotide sequence ID" value="NC_070961.1"/>
</dbReference>
<dbReference type="Proteomes" id="UP000663288">
    <property type="component" value="Segment"/>
</dbReference>
<sequence length="299" mass="32202">MAVNYTFERGKYGVFPGTIIAFSRTLQGDNPNGNDFRSKIPAGYLRCDGSILNGVDYPNLKQILGVGANSKFKKENATLEEDVPANSSGGQFQLPDLGSKFIEANSSSGVYRGDTIESPNDVVTQKVGIGVDINLNLGTTATISYSGEFSIPQQTIPFLNNQNFGTTLGVVTDEINVNDSSYLMHGHYSNLPVYAYENPGENFSTSMSIGSADPSPSLSSINSVAIVGQVTEVAGEQENATHLHTVDRSFPTRSTNSSVTAFTADGFPVTTEVTLAEANTFKMDDLVPRYILVEYLIKF</sequence>
<dbReference type="EMBL" id="MW117966">
    <property type="protein sequence ID" value="QPB08095.1"/>
    <property type="molecule type" value="Genomic_DNA"/>
</dbReference>
<evidence type="ECO:0000313" key="2">
    <source>
        <dbReference type="Proteomes" id="UP000663288"/>
    </source>
</evidence>
<dbReference type="Gene3D" id="3.90.1340.10">
    <property type="entry name" value="Phage tail collar domain"/>
    <property type="match status" value="1"/>
</dbReference>
<evidence type="ECO:0000313" key="1">
    <source>
        <dbReference type="EMBL" id="QPB08095.1"/>
    </source>
</evidence>
<reference evidence="1" key="1">
    <citation type="submission" date="2020-10" db="EMBL/GenBank/DDBJ databases">
        <title>The Isolation and Genome Sequence of a Novel Cyanophage S-H9-1 from the Yellow Sea, China.</title>
        <authorList>
            <person name="Jiang T."/>
        </authorList>
    </citation>
    <scope>NUCLEOTIDE SEQUENCE</scope>
</reference>
<proteinExistence type="predicted"/>